<reference evidence="3" key="1">
    <citation type="submission" date="2023-07" db="EMBL/GenBank/DDBJ databases">
        <title>Conexibacter stalactiti sp. nov., isolated from stalactites in a lava cave and emended description of the genus Conexibacter.</title>
        <authorList>
            <person name="Lee S.D."/>
        </authorList>
    </citation>
    <scope>NUCLEOTIDE SEQUENCE [LARGE SCALE GENOMIC DNA]</scope>
    <source>
        <strain evidence="3">KCTC 39840</strain>
    </source>
</reference>
<gene>
    <name evidence="2" type="ORF">R7226_18975</name>
</gene>
<evidence type="ECO:0000313" key="2">
    <source>
        <dbReference type="EMBL" id="MDW5596438.1"/>
    </source>
</evidence>
<dbReference type="SUPFAM" id="SSF57850">
    <property type="entry name" value="RING/U-box"/>
    <property type="match status" value="1"/>
</dbReference>
<proteinExistence type="predicted"/>
<dbReference type="PROSITE" id="PS50271">
    <property type="entry name" value="ZF_UBP"/>
    <property type="match status" value="1"/>
</dbReference>
<feature type="domain" description="UBP-type" evidence="1">
    <location>
        <begin position="2"/>
        <end position="91"/>
    </location>
</feature>
<dbReference type="InterPro" id="IPR001607">
    <property type="entry name" value="Znf_UBP"/>
</dbReference>
<dbReference type="Pfam" id="PF02148">
    <property type="entry name" value="zf-UBP"/>
    <property type="match status" value="1"/>
</dbReference>
<keyword evidence="3" id="KW-1185">Reference proteome</keyword>
<evidence type="ECO:0000313" key="3">
    <source>
        <dbReference type="Proteomes" id="UP001284601"/>
    </source>
</evidence>
<name>A0ABU4HSZ8_9ACTN</name>
<dbReference type="Proteomes" id="UP001284601">
    <property type="component" value="Unassembled WGS sequence"/>
</dbReference>
<comment type="caution">
    <text evidence="2">The sequence shown here is derived from an EMBL/GenBank/DDBJ whole genome shotgun (WGS) entry which is preliminary data.</text>
</comment>
<reference evidence="2 3" key="2">
    <citation type="submission" date="2023-10" db="EMBL/GenBank/DDBJ databases">
        <authorList>
            <person name="Han X.F."/>
        </authorList>
    </citation>
    <scope>NUCLEOTIDE SEQUENCE [LARGE SCALE GENOMIC DNA]</scope>
    <source>
        <strain evidence="2 3">KCTC 39840</strain>
    </source>
</reference>
<dbReference type="InterPro" id="IPR013083">
    <property type="entry name" value="Znf_RING/FYVE/PHD"/>
</dbReference>
<organism evidence="2 3">
    <name type="scientific">Conexibacter stalactiti</name>
    <dbReference type="NCBI Taxonomy" id="1940611"/>
    <lineage>
        <taxon>Bacteria</taxon>
        <taxon>Bacillati</taxon>
        <taxon>Actinomycetota</taxon>
        <taxon>Thermoleophilia</taxon>
        <taxon>Solirubrobacterales</taxon>
        <taxon>Conexibacteraceae</taxon>
        <taxon>Conexibacter</taxon>
    </lineage>
</organism>
<accession>A0ABU4HSZ8</accession>
<sequence>MATCTHLDQIEVLDLPDQIAGCTDCLASGGRWVHLRMCHICGEIRCCDSSPNRHATKHAHDAGHPLLRSAEPGERWSWCVIDEVGFELRAT</sequence>
<evidence type="ECO:0000259" key="1">
    <source>
        <dbReference type="PROSITE" id="PS50271"/>
    </source>
</evidence>
<dbReference type="Gene3D" id="3.30.40.10">
    <property type="entry name" value="Zinc/RING finger domain, C3HC4 (zinc finger)"/>
    <property type="match status" value="1"/>
</dbReference>
<dbReference type="EMBL" id="JAWSTH010000056">
    <property type="protein sequence ID" value="MDW5596438.1"/>
    <property type="molecule type" value="Genomic_DNA"/>
</dbReference>
<dbReference type="RefSeq" id="WP_318598822.1">
    <property type="nucleotide sequence ID" value="NZ_JAWSTH010000056.1"/>
</dbReference>
<protein>
    <submittedName>
        <fullName evidence="2">UBP-type zinc finger domain-containing protein</fullName>
    </submittedName>
</protein>